<keyword evidence="2" id="KW-1185">Reference proteome</keyword>
<evidence type="ECO:0000313" key="2">
    <source>
        <dbReference type="Proteomes" id="UP000805193"/>
    </source>
</evidence>
<sequence length="331" mass="36388">MQLKAHKLEELVTPAMFSFHKPKIYRSALGCCICRAKSSSSRFTDSKKYEPEFARCFRIVEEDRRSGEICNACVLLVKRWKKLPPGTTRDWHHVVDARAGPGTKCVNKGKVKPPKRPLKKHRRRHRLGADKRCKMDIGGGALSDDVTVGDDSMSESSLPSPPESRATSPTPSNSSEDEDSVCGLLEEEEEERGRRRGVKGGKKKKPRDNYLLGRRAKSAPFRISSFLDMSFWRKEKVCCGIIFKGPHGEVLIYPKLLRPCRCRRRLGSTPSVVLAAPPALPAEDSGNTPTTPEDDVAAAAALLFPTPEISDCNPSSPDASRGSASLSGGSD</sequence>
<comment type="caution">
    <text evidence="1">The sequence shown here is derived from an EMBL/GenBank/DDBJ whole genome shotgun (WGS) entry which is preliminary data.</text>
</comment>
<name>A0AC60PDU6_IXOPE</name>
<reference evidence="1 2" key="1">
    <citation type="journal article" date="2020" name="Cell">
        <title>Large-Scale Comparative Analyses of Tick Genomes Elucidate Their Genetic Diversity and Vector Capacities.</title>
        <authorList>
            <consortium name="Tick Genome and Microbiome Consortium (TIGMIC)"/>
            <person name="Jia N."/>
            <person name="Wang J."/>
            <person name="Shi W."/>
            <person name="Du L."/>
            <person name="Sun Y."/>
            <person name="Zhan W."/>
            <person name="Jiang J.F."/>
            <person name="Wang Q."/>
            <person name="Zhang B."/>
            <person name="Ji P."/>
            <person name="Bell-Sakyi L."/>
            <person name="Cui X.M."/>
            <person name="Yuan T.T."/>
            <person name="Jiang B.G."/>
            <person name="Yang W.F."/>
            <person name="Lam T.T."/>
            <person name="Chang Q.C."/>
            <person name="Ding S.J."/>
            <person name="Wang X.J."/>
            <person name="Zhu J.G."/>
            <person name="Ruan X.D."/>
            <person name="Zhao L."/>
            <person name="Wei J.T."/>
            <person name="Ye R.Z."/>
            <person name="Que T.C."/>
            <person name="Du C.H."/>
            <person name="Zhou Y.H."/>
            <person name="Cheng J.X."/>
            <person name="Dai P.F."/>
            <person name="Guo W.B."/>
            <person name="Han X.H."/>
            <person name="Huang E.J."/>
            <person name="Li L.F."/>
            <person name="Wei W."/>
            <person name="Gao Y.C."/>
            <person name="Liu J.Z."/>
            <person name="Shao H.Z."/>
            <person name="Wang X."/>
            <person name="Wang C.C."/>
            <person name="Yang T.C."/>
            <person name="Huo Q.B."/>
            <person name="Li W."/>
            <person name="Chen H.Y."/>
            <person name="Chen S.E."/>
            <person name="Zhou L.G."/>
            <person name="Ni X.B."/>
            <person name="Tian J.H."/>
            <person name="Sheng Y."/>
            <person name="Liu T."/>
            <person name="Pan Y.S."/>
            <person name="Xia L.Y."/>
            <person name="Li J."/>
            <person name="Zhao F."/>
            <person name="Cao W.C."/>
        </authorList>
    </citation>
    <scope>NUCLEOTIDE SEQUENCE [LARGE SCALE GENOMIC DNA]</scope>
    <source>
        <strain evidence="1">Iper-2018</strain>
    </source>
</reference>
<gene>
    <name evidence="1" type="ORF">HPB47_005129</name>
</gene>
<organism evidence="1 2">
    <name type="scientific">Ixodes persulcatus</name>
    <name type="common">Taiga tick</name>
    <dbReference type="NCBI Taxonomy" id="34615"/>
    <lineage>
        <taxon>Eukaryota</taxon>
        <taxon>Metazoa</taxon>
        <taxon>Ecdysozoa</taxon>
        <taxon>Arthropoda</taxon>
        <taxon>Chelicerata</taxon>
        <taxon>Arachnida</taxon>
        <taxon>Acari</taxon>
        <taxon>Parasitiformes</taxon>
        <taxon>Ixodida</taxon>
        <taxon>Ixodoidea</taxon>
        <taxon>Ixodidae</taxon>
        <taxon>Ixodinae</taxon>
        <taxon>Ixodes</taxon>
    </lineage>
</organism>
<dbReference type="EMBL" id="JABSTQ010010766">
    <property type="protein sequence ID" value="KAG0418096.1"/>
    <property type="molecule type" value="Genomic_DNA"/>
</dbReference>
<accession>A0AC60PDU6</accession>
<proteinExistence type="predicted"/>
<dbReference type="Proteomes" id="UP000805193">
    <property type="component" value="Unassembled WGS sequence"/>
</dbReference>
<protein>
    <submittedName>
        <fullName evidence="1">Uncharacterized protein</fullName>
    </submittedName>
</protein>
<evidence type="ECO:0000313" key="1">
    <source>
        <dbReference type="EMBL" id="KAG0418096.1"/>
    </source>
</evidence>